<dbReference type="SUPFAM" id="SSF55486">
    <property type="entry name" value="Metalloproteases ('zincins'), catalytic domain"/>
    <property type="match status" value="1"/>
</dbReference>
<proteinExistence type="predicted"/>
<evidence type="ECO:0000256" key="2">
    <source>
        <dbReference type="SAM" id="MobiDB-lite"/>
    </source>
</evidence>
<protein>
    <submittedName>
        <fullName evidence="5">T9SS type A sorting domain-containing protein</fullName>
    </submittedName>
</protein>
<gene>
    <name evidence="5" type="ORF">H7F21_02450</name>
</gene>
<evidence type="ECO:0000256" key="1">
    <source>
        <dbReference type="ARBA" id="ARBA00022729"/>
    </source>
</evidence>
<comment type="caution">
    <text evidence="5">The sequence shown here is derived from an EMBL/GenBank/DDBJ whole genome shotgun (WGS) entry which is preliminary data.</text>
</comment>
<feature type="chain" id="PRO_5032399078" evidence="3">
    <location>
        <begin position="24"/>
        <end position="899"/>
    </location>
</feature>
<evidence type="ECO:0000256" key="3">
    <source>
        <dbReference type="SAM" id="SignalP"/>
    </source>
</evidence>
<feature type="region of interest" description="Disordered" evidence="2">
    <location>
        <begin position="350"/>
        <end position="371"/>
    </location>
</feature>
<dbReference type="InterPro" id="IPR024079">
    <property type="entry name" value="MetalloPept_cat_dom_sf"/>
</dbReference>
<dbReference type="GO" id="GO:0008237">
    <property type="term" value="F:metallopeptidase activity"/>
    <property type="evidence" value="ECO:0007669"/>
    <property type="project" value="InterPro"/>
</dbReference>
<feature type="compositionally biased region" description="Polar residues" evidence="2">
    <location>
        <begin position="350"/>
        <end position="369"/>
    </location>
</feature>
<dbReference type="Gene3D" id="2.60.40.10">
    <property type="entry name" value="Immunoglobulins"/>
    <property type="match status" value="1"/>
</dbReference>
<reference evidence="5" key="1">
    <citation type="submission" date="2020-08" db="EMBL/GenBank/DDBJ databases">
        <title>Winogradskyella ouciana sp. nov., isolated from the hadal seawater of the Mariana Trench.</title>
        <authorList>
            <person name="He X."/>
        </authorList>
    </citation>
    <scope>NUCLEOTIDE SEQUENCE [LARGE SCALE GENOMIC DNA]</scope>
    <source>
        <strain evidence="5">KCTC 52348</strain>
    </source>
</reference>
<dbReference type="Pfam" id="PF18962">
    <property type="entry name" value="Por_Secre_tail"/>
    <property type="match status" value="1"/>
</dbReference>
<dbReference type="Gene3D" id="3.40.390.10">
    <property type="entry name" value="Collagenase (Catalytic Domain)"/>
    <property type="match status" value="1"/>
</dbReference>
<dbReference type="Pfam" id="PF13583">
    <property type="entry name" value="Reprolysin_4"/>
    <property type="match status" value="1"/>
</dbReference>
<keyword evidence="1 3" id="KW-0732">Signal</keyword>
<evidence type="ECO:0000259" key="4">
    <source>
        <dbReference type="Pfam" id="PF18962"/>
    </source>
</evidence>
<keyword evidence="6" id="KW-1185">Reference proteome</keyword>
<dbReference type="NCBIfam" id="TIGR04183">
    <property type="entry name" value="Por_Secre_tail"/>
    <property type="match status" value="1"/>
</dbReference>
<sequence length="899" mass="96785">MKKKNYFRFVAIAAVFLSLSAYSQSLKQVWVSVDEVKAKNTTQQPRKIEVVQEKFYQLNLESLKNSLLSAGDRENPGNVSIDLPNSDGELNKYYVLETPVMEPVLQAKYPNIRTYTGQGVDNPREVIKLSITPKGLNVMILGTSNGTQFIDPYSIDGNIYTVYSKKNTRLRDFEFECGVVDDPLLNSRGSDLSAFARNASDGILRDYRIAIACTGEYTTFHGGTVAGAMAAMVNTMNRVNGIYERDLSITMTMVDNTSIIFTDGATDPFNNNSSSILIGQSQTEINNAIGAVNYDIGHTFSTGAGGLAGLGVTCNNFNKARGVTGLSQPIGDPFDIDFVAHELGHQFGSPHTFNGNQGNCSGGNRSASSAYEPGSGTTIMAYAGICGSDNVQGNSDDYFHQRSLDLIWAHVLSTGVCPVNRSNTGNIEPTADAGSNFVIPGGTPYKLDGGGSTDPDGNTTLTYTWEQYDLGPSGVPTETTFLGPLVRSFGGTGDPTRYVPRLSDILNFGGVSTTWEKLATISRSINYRLTVRDNDTRGGQTDFDQMTITNVGAAGPFVVTSQATNQIVWTPGTTETITWNVAGTTGNGINAANVNILLSTDEGLTYGTVLASNVPNDGSHDITVPNVSAPRCRIMVEGAGNIFFNINDSFFAVGNYTYELTDVCEDYLFNANVTIVENAGSYTGYGLTVTDDVTISDLDVNVNITGTNNADIFHGIRGPFQTTELQQLASGVCAGSSNQDWTFDDEGIAINCGSTNNGDNVIPQIPLSFADGQSSAGTWVFFITDVNVDGTTSTLNSVTLTICREEIAPVLSIEENELDQLTIYPNPNNGEFNLAFNPKSGEDIGIQVYDMRGRLIYSKSFATVGRFEEVIWLNNAPSGVYLLNISDGSQKVTKKIIVE</sequence>
<organism evidence="5 6">
    <name type="scientific">Winogradskyella flava</name>
    <dbReference type="NCBI Taxonomy" id="1884876"/>
    <lineage>
        <taxon>Bacteria</taxon>
        <taxon>Pseudomonadati</taxon>
        <taxon>Bacteroidota</taxon>
        <taxon>Flavobacteriia</taxon>
        <taxon>Flavobacteriales</taxon>
        <taxon>Flavobacteriaceae</taxon>
        <taxon>Winogradskyella</taxon>
    </lineage>
</organism>
<dbReference type="Proteomes" id="UP000533900">
    <property type="component" value="Unassembled WGS sequence"/>
</dbReference>
<evidence type="ECO:0000313" key="5">
    <source>
        <dbReference type="EMBL" id="MBC2843937.1"/>
    </source>
</evidence>
<dbReference type="EMBL" id="JACLCP010000001">
    <property type="protein sequence ID" value="MBC2843937.1"/>
    <property type="molecule type" value="Genomic_DNA"/>
</dbReference>
<name>A0A842IR48_9FLAO</name>
<dbReference type="RefSeq" id="WP_185787643.1">
    <property type="nucleotide sequence ID" value="NZ_JACLCP010000001.1"/>
</dbReference>
<feature type="signal peptide" evidence="3">
    <location>
        <begin position="1"/>
        <end position="23"/>
    </location>
</feature>
<dbReference type="AlphaFoldDB" id="A0A842IR48"/>
<accession>A0A842IR48</accession>
<evidence type="ECO:0000313" key="6">
    <source>
        <dbReference type="Proteomes" id="UP000533900"/>
    </source>
</evidence>
<dbReference type="InterPro" id="IPR013783">
    <property type="entry name" value="Ig-like_fold"/>
</dbReference>
<dbReference type="Gene3D" id="2.60.120.260">
    <property type="entry name" value="Galactose-binding domain-like"/>
    <property type="match status" value="1"/>
</dbReference>
<dbReference type="SUPFAM" id="SSF49785">
    <property type="entry name" value="Galactose-binding domain-like"/>
    <property type="match status" value="1"/>
</dbReference>
<dbReference type="InterPro" id="IPR026444">
    <property type="entry name" value="Secre_tail"/>
</dbReference>
<dbReference type="InterPro" id="IPR008979">
    <property type="entry name" value="Galactose-bd-like_sf"/>
</dbReference>
<feature type="domain" description="Secretion system C-terminal sorting" evidence="4">
    <location>
        <begin position="823"/>
        <end position="898"/>
    </location>
</feature>